<keyword evidence="5" id="KW-0804">Transcription</keyword>
<dbReference type="NCBIfam" id="TIGR02983">
    <property type="entry name" value="SigE-fam_strep"/>
    <property type="match status" value="1"/>
</dbReference>
<dbReference type="GO" id="GO:0016987">
    <property type="term" value="F:sigma factor activity"/>
    <property type="evidence" value="ECO:0007669"/>
    <property type="project" value="UniProtKB-KW"/>
</dbReference>
<dbReference type="GO" id="GO:0003677">
    <property type="term" value="F:DNA binding"/>
    <property type="evidence" value="ECO:0007669"/>
    <property type="project" value="UniProtKB-KW"/>
</dbReference>
<dbReference type="Gene3D" id="1.10.10.10">
    <property type="entry name" value="Winged helix-like DNA-binding domain superfamily/Winged helix DNA-binding domain"/>
    <property type="match status" value="1"/>
</dbReference>
<dbReference type="GO" id="GO:0006352">
    <property type="term" value="P:DNA-templated transcription initiation"/>
    <property type="evidence" value="ECO:0007669"/>
    <property type="project" value="InterPro"/>
</dbReference>
<sequence length="163" mass="18859">MPRQQEFDEFVVARSPRLLRVAFLLTRDWVAAEDLLQTALSKAWFVWSRIEPNPEPYVRKIIANTYVSWWRRRWNVEEPIAELPERTAVASDQFAAVDVRDELWQSLGRLPKRQRLVLVLRYFEDLSEAETAEVMGCSVGTVKSQASRALAKLRLDESLGVIA</sequence>
<keyword evidence="3" id="KW-0731">Sigma factor</keyword>
<dbReference type="PANTHER" id="PTHR43133">
    <property type="entry name" value="RNA POLYMERASE ECF-TYPE SIGMA FACTO"/>
    <property type="match status" value="1"/>
</dbReference>
<comment type="similarity">
    <text evidence="1">Belongs to the sigma-70 factor family. ECF subfamily.</text>
</comment>
<evidence type="ECO:0000256" key="2">
    <source>
        <dbReference type="ARBA" id="ARBA00023015"/>
    </source>
</evidence>
<feature type="domain" description="RNA polymerase sigma-70 region 2" evidence="6">
    <location>
        <begin position="14"/>
        <end position="74"/>
    </location>
</feature>
<keyword evidence="2" id="KW-0805">Transcription regulation</keyword>
<feature type="domain" description="RNA polymerase sigma factor 70 region 4 type 2" evidence="7">
    <location>
        <begin position="101"/>
        <end position="153"/>
    </location>
</feature>
<evidence type="ECO:0000256" key="3">
    <source>
        <dbReference type="ARBA" id="ARBA00023082"/>
    </source>
</evidence>
<dbReference type="SUPFAM" id="SSF88946">
    <property type="entry name" value="Sigma2 domain of RNA polymerase sigma factors"/>
    <property type="match status" value="1"/>
</dbReference>
<evidence type="ECO:0000256" key="5">
    <source>
        <dbReference type="ARBA" id="ARBA00023163"/>
    </source>
</evidence>
<dbReference type="AlphaFoldDB" id="A0A1C5K486"/>
<dbReference type="PANTHER" id="PTHR43133:SF50">
    <property type="entry name" value="ECF RNA POLYMERASE SIGMA FACTOR SIGM"/>
    <property type="match status" value="1"/>
</dbReference>
<evidence type="ECO:0000256" key="4">
    <source>
        <dbReference type="ARBA" id="ARBA00023125"/>
    </source>
</evidence>
<evidence type="ECO:0000259" key="7">
    <source>
        <dbReference type="Pfam" id="PF08281"/>
    </source>
</evidence>
<name>A0A1C5K486_9ACTN</name>
<dbReference type="InterPro" id="IPR039425">
    <property type="entry name" value="RNA_pol_sigma-70-like"/>
</dbReference>
<evidence type="ECO:0000256" key="1">
    <source>
        <dbReference type="ARBA" id="ARBA00010641"/>
    </source>
</evidence>
<dbReference type="InterPro" id="IPR013249">
    <property type="entry name" value="RNA_pol_sigma70_r4_t2"/>
</dbReference>
<reference evidence="8 9" key="1">
    <citation type="submission" date="2016-06" db="EMBL/GenBank/DDBJ databases">
        <authorList>
            <person name="Kjaerup R.B."/>
            <person name="Dalgaard T.S."/>
            <person name="Juul-Madsen H.R."/>
        </authorList>
    </citation>
    <scope>NUCLEOTIDE SEQUENCE [LARGE SCALE GENOMIC DNA]</scope>
    <source>
        <strain evidence="8 9">DSM 43904</strain>
    </source>
</reference>
<dbReference type="CDD" id="cd06171">
    <property type="entry name" value="Sigma70_r4"/>
    <property type="match status" value="1"/>
</dbReference>
<dbReference type="InterPro" id="IPR007627">
    <property type="entry name" value="RNA_pol_sigma70_r2"/>
</dbReference>
<dbReference type="Proteomes" id="UP000198217">
    <property type="component" value="Chromosome I"/>
</dbReference>
<evidence type="ECO:0000313" key="8">
    <source>
        <dbReference type="EMBL" id="SCG77580.1"/>
    </source>
</evidence>
<evidence type="ECO:0000313" key="9">
    <source>
        <dbReference type="Proteomes" id="UP000198217"/>
    </source>
</evidence>
<keyword evidence="4" id="KW-0238">DNA-binding</keyword>
<dbReference type="InterPro" id="IPR036388">
    <property type="entry name" value="WH-like_DNA-bd_sf"/>
</dbReference>
<dbReference type="InterPro" id="IPR013325">
    <property type="entry name" value="RNA_pol_sigma_r2"/>
</dbReference>
<proteinExistence type="inferred from homology"/>
<dbReference type="InterPro" id="IPR013324">
    <property type="entry name" value="RNA_pol_sigma_r3/r4-like"/>
</dbReference>
<organism evidence="8 9">
    <name type="scientific">Micromonospora echinaurantiaca</name>
    <dbReference type="NCBI Taxonomy" id="47857"/>
    <lineage>
        <taxon>Bacteria</taxon>
        <taxon>Bacillati</taxon>
        <taxon>Actinomycetota</taxon>
        <taxon>Actinomycetes</taxon>
        <taxon>Micromonosporales</taxon>
        <taxon>Micromonosporaceae</taxon>
        <taxon>Micromonospora</taxon>
    </lineage>
</organism>
<dbReference type="Pfam" id="PF04542">
    <property type="entry name" value="Sigma70_r2"/>
    <property type="match status" value="1"/>
</dbReference>
<dbReference type="Pfam" id="PF08281">
    <property type="entry name" value="Sigma70_r4_2"/>
    <property type="match status" value="1"/>
</dbReference>
<dbReference type="InterPro" id="IPR014325">
    <property type="entry name" value="RNA_pol_sigma-E_actinobac"/>
</dbReference>
<dbReference type="RefSeq" id="WP_088996334.1">
    <property type="nucleotide sequence ID" value="NZ_LT607750.1"/>
</dbReference>
<evidence type="ECO:0000259" key="6">
    <source>
        <dbReference type="Pfam" id="PF04542"/>
    </source>
</evidence>
<protein>
    <submittedName>
        <fullName evidence="8">RNA polymerase sigma-70 factor, sigma-E family</fullName>
    </submittedName>
</protein>
<gene>
    <name evidence="8" type="ORF">GA0070609_5416</name>
</gene>
<dbReference type="InterPro" id="IPR014284">
    <property type="entry name" value="RNA_pol_sigma-70_dom"/>
</dbReference>
<dbReference type="NCBIfam" id="TIGR02937">
    <property type="entry name" value="sigma70-ECF"/>
    <property type="match status" value="1"/>
</dbReference>
<keyword evidence="9" id="KW-1185">Reference proteome</keyword>
<dbReference type="EMBL" id="LT607750">
    <property type="protein sequence ID" value="SCG77580.1"/>
    <property type="molecule type" value="Genomic_DNA"/>
</dbReference>
<dbReference type="Gene3D" id="1.10.1740.10">
    <property type="match status" value="1"/>
</dbReference>
<accession>A0A1C5K486</accession>
<dbReference type="SUPFAM" id="SSF88659">
    <property type="entry name" value="Sigma3 and sigma4 domains of RNA polymerase sigma factors"/>
    <property type="match status" value="1"/>
</dbReference>